<evidence type="ECO:0000313" key="8">
    <source>
        <dbReference type="EMBL" id="KAL1408564.1"/>
    </source>
</evidence>
<feature type="transmembrane region" description="Helical" evidence="6">
    <location>
        <begin position="161"/>
        <end position="180"/>
    </location>
</feature>
<evidence type="ECO:0000256" key="3">
    <source>
        <dbReference type="ARBA" id="ARBA00022692"/>
    </source>
</evidence>
<keyword evidence="5 6" id="KW-0472">Membrane</keyword>
<feature type="transmembrane region" description="Helical" evidence="6">
    <location>
        <begin position="75"/>
        <end position="94"/>
    </location>
</feature>
<reference evidence="8 9" key="1">
    <citation type="submission" date="2023-08" db="EMBL/GenBank/DDBJ databases">
        <title>Annotated Genome Sequence of Vanrija albida AlHP1.</title>
        <authorList>
            <person name="Herzog R."/>
        </authorList>
    </citation>
    <scope>NUCLEOTIDE SEQUENCE [LARGE SCALE GENOMIC DNA]</scope>
    <source>
        <strain evidence="8 9">AlHP1</strain>
    </source>
</reference>
<dbReference type="RefSeq" id="XP_069208508.1">
    <property type="nucleotide sequence ID" value="XM_069353866.1"/>
</dbReference>
<dbReference type="PANTHER" id="PTHR22950">
    <property type="entry name" value="AMINO ACID TRANSPORTER"/>
    <property type="match status" value="1"/>
</dbReference>
<feature type="transmembrane region" description="Helical" evidence="6">
    <location>
        <begin position="130"/>
        <end position="154"/>
    </location>
</feature>
<feature type="transmembrane region" description="Helical" evidence="6">
    <location>
        <begin position="382"/>
        <end position="404"/>
    </location>
</feature>
<feature type="transmembrane region" description="Helical" evidence="6">
    <location>
        <begin position="312"/>
        <end position="332"/>
    </location>
</feature>
<comment type="caution">
    <text evidence="8">The sequence shown here is derived from an EMBL/GenBank/DDBJ whole genome shotgun (WGS) entry which is preliminary data.</text>
</comment>
<comment type="similarity">
    <text evidence="2">Belongs to the amino acid/polyamine transporter 2 family.</text>
</comment>
<evidence type="ECO:0000256" key="4">
    <source>
        <dbReference type="ARBA" id="ARBA00022989"/>
    </source>
</evidence>
<feature type="transmembrane region" description="Helical" evidence="6">
    <location>
        <begin position="270"/>
        <end position="291"/>
    </location>
</feature>
<proteinExistence type="inferred from homology"/>
<evidence type="ECO:0000256" key="2">
    <source>
        <dbReference type="ARBA" id="ARBA00008066"/>
    </source>
</evidence>
<organism evidence="8 9">
    <name type="scientific">Vanrija albida</name>
    <dbReference type="NCBI Taxonomy" id="181172"/>
    <lineage>
        <taxon>Eukaryota</taxon>
        <taxon>Fungi</taxon>
        <taxon>Dikarya</taxon>
        <taxon>Basidiomycota</taxon>
        <taxon>Agaricomycotina</taxon>
        <taxon>Tremellomycetes</taxon>
        <taxon>Trichosporonales</taxon>
        <taxon>Trichosporonaceae</taxon>
        <taxon>Vanrija</taxon>
    </lineage>
</organism>
<evidence type="ECO:0000256" key="5">
    <source>
        <dbReference type="ARBA" id="ARBA00023136"/>
    </source>
</evidence>
<keyword evidence="3 6" id="KW-0812">Transmembrane</keyword>
<feature type="domain" description="Amino acid transporter transmembrane" evidence="7">
    <location>
        <begin position="48"/>
        <end position="444"/>
    </location>
</feature>
<name>A0ABR3Q1H6_9TREE</name>
<feature type="transmembrane region" description="Helical" evidence="6">
    <location>
        <begin position="424"/>
        <end position="447"/>
    </location>
</feature>
<feature type="transmembrane region" description="Helical" evidence="6">
    <location>
        <begin position="352"/>
        <end position="373"/>
    </location>
</feature>
<evidence type="ECO:0000256" key="1">
    <source>
        <dbReference type="ARBA" id="ARBA00004141"/>
    </source>
</evidence>
<dbReference type="Gene3D" id="1.20.1740.10">
    <property type="entry name" value="Amino acid/polyamine transporter I"/>
    <property type="match status" value="1"/>
</dbReference>
<dbReference type="EMBL" id="JBBXJM010000004">
    <property type="protein sequence ID" value="KAL1408564.1"/>
    <property type="molecule type" value="Genomic_DNA"/>
</dbReference>
<gene>
    <name evidence="8" type="ORF">Q8F55_005377</name>
</gene>
<dbReference type="Proteomes" id="UP001565368">
    <property type="component" value="Unassembled WGS sequence"/>
</dbReference>
<accession>A0ABR3Q1H6</accession>
<evidence type="ECO:0000313" key="9">
    <source>
        <dbReference type="Proteomes" id="UP001565368"/>
    </source>
</evidence>
<dbReference type="Pfam" id="PF01490">
    <property type="entry name" value="Aa_trans"/>
    <property type="match status" value="1"/>
</dbReference>
<evidence type="ECO:0000256" key="6">
    <source>
        <dbReference type="SAM" id="Phobius"/>
    </source>
</evidence>
<dbReference type="InterPro" id="IPR013057">
    <property type="entry name" value="AA_transpt_TM"/>
</dbReference>
<comment type="subcellular location">
    <subcellularLocation>
        <location evidence="1">Membrane</location>
        <topology evidence="1">Multi-pass membrane protein</topology>
    </subcellularLocation>
</comment>
<protein>
    <recommendedName>
        <fullName evidence="7">Amino acid transporter transmembrane domain-containing protein</fullName>
    </recommendedName>
</protein>
<keyword evidence="9" id="KW-1185">Reference proteome</keyword>
<dbReference type="PANTHER" id="PTHR22950:SF479">
    <property type="entry name" value="AMINO ACID TRANSPORTER (EUROFUNG)-RELATED"/>
    <property type="match status" value="1"/>
</dbReference>
<sequence length="469" mass="50547">MSDDKYTPPVSEKQGGDVEVRGVKEMDAVDVDAVFGFQGEGHIHYTSMGWVQAAIILLKTQVGLGVLAMPQMLQAIGAVPGTLVIVGLGILTTWCDYVVGTFKRNHPEVYSIADAGYLMFGNVGREVFTFAFWCFTVGVAGAAMVAISIGFNAITDHATCTVVWVVMAAVISAGLASIQTLNKVSIIGWAGVVGIFVAVLMVTIAVGVQDRPSAAPPAPLPWDKDTHAFVSADLWTVVSVMSTVLFSYSGTPAFFGVISEMKKPQDYNKSLFVCQFLTTGIFTSVGLVVYFKCGQYLSTPALGSAGVLIKKVSYGIALLGLFASAILFVHMAAKLIFVRVMRNSPHLTALSWTHYIVWFGTTITCATLAFILAESIPFFGSLLGLIGALFSSLMTMQATGWMWLFDNWHRRKNSSPGAGFWPLVALNVFIIVLGFFIQITGVVAAGMDIRNQYRAGKVDRPFSCKDNSK</sequence>
<keyword evidence="4 6" id="KW-1133">Transmembrane helix</keyword>
<evidence type="ECO:0000259" key="7">
    <source>
        <dbReference type="Pfam" id="PF01490"/>
    </source>
</evidence>
<feature type="transmembrane region" description="Helical" evidence="6">
    <location>
        <begin position="229"/>
        <end position="250"/>
    </location>
</feature>
<dbReference type="GeneID" id="95986420"/>
<feature type="transmembrane region" description="Helical" evidence="6">
    <location>
        <begin position="186"/>
        <end position="208"/>
    </location>
</feature>